<gene>
    <name evidence="1" type="ORF">EYF80_023891</name>
</gene>
<sequence length="104" mass="11604">MQHALLSRLTVWTRTVRGRSRRQREVNCINGECVPAAGTSHTWVSWEVLVKGEGFMEEKELEEGGVLSAWGLALCQLITTRGIPASLMIGQPRLLPSPRFFILA</sequence>
<dbReference type="Proteomes" id="UP000314294">
    <property type="component" value="Unassembled WGS sequence"/>
</dbReference>
<evidence type="ECO:0000313" key="2">
    <source>
        <dbReference type="Proteomes" id="UP000314294"/>
    </source>
</evidence>
<name>A0A4Z2HJW8_9TELE</name>
<comment type="caution">
    <text evidence="1">The sequence shown here is derived from an EMBL/GenBank/DDBJ whole genome shotgun (WGS) entry which is preliminary data.</text>
</comment>
<dbReference type="AlphaFoldDB" id="A0A4Z2HJW8"/>
<keyword evidence="2" id="KW-1185">Reference proteome</keyword>
<evidence type="ECO:0000313" key="1">
    <source>
        <dbReference type="EMBL" id="TNN65891.1"/>
    </source>
</evidence>
<reference evidence="1 2" key="1">
    <citation type="submission" date="2019-03" db="EMBL/GenBank/DDBJ databases">
        <title>First draft genome of Liparis tanakae, snailfish: a comprehensive survey of snailfish specific genes.</title>
        <authorList>
            <person name="Kim W."/>
            <person name="Song I."/>
            <person name="Jeong J.-H."/>
            <person name="Kim D."/>
            <person name="Kim S."/>
            <person name="Ryu S."/>
            <person name="Song J.Y."/>
            <person name="Lee S.K."/>
        </authorList>
    </citation>
    <scope>NUCLEOTIDE SEQUENCE [LARGE SCALE GENOMIC DNA]</scope>
    <source>
        <tissue evidence="1">Muscle</tissue>
    </source>
</reference>
<accession>A0A4Z2HJW8</accession>
<organism evidence="1 2">
    <name type="scientific">Liparis tanakae</name>
    <name type="common">Tanaka's snailfish</name>
    <dbReference type="NCBI Taxonomy" id="230148"/>
    <lineage>
        <taxon>Eukaryota</taxon>
        <taxon>Metazoa</taxon>
        <taxon>Chordata</taxon>
        <taxon>Craniata</taxon>
        <taxon>Vertebrata</taxon>
        <taxon>Euteleostomi</taxon>
        <taxon>Actinopterygii</taxon>
        <taxon>Neopterygii</taxon>
        <taxon>Teleostei</taxon>
        <taxon>Neoteleostei</taxon>
        <taxon>Acanthomorphata</taxon>
        <taxon>Eupercaria</taxon>
        <taxon>Perciformes</taxon>
        <taxon>Cottioidei</taxon>
        <taxon>Cottales</taxon>
        <taxon>Liparidae</taxon>
        <taxon>Liparis</taxon>
    </lineage>
</organism>
<proteinExistence type="predicted"/>
<protein>
    <submittedName>
        <fullName evidence="1">Uncharacterized protein</fullName>
    </submittedName>
</protein>
<dbReference type="EMBL" id="SRLO01000228">
    <property type="protein sequence ID" value="TNN65891.1"/>
    <property type="molecule type" value="Genomic_DNA"/>
</dbReference>